<comment type="caution">
    <text evidence="12">The sequence shown here is derived from an EMBL/GenBank/DDBJ whole genome shotgun (WGS) entry which is preliminary data.</text>
</comment>
<evidence type="ECO:0000256" key="7">
    <source>
        <dbReference type="ARBA" id="ARBA00022842"/>
    </source>
</evidence>
<feature type="binding site" evidence="11">
    <location>
        <position position="289"/>
    </location>
    <ligand>
        <name>Mg(2+)</name>
        <dbReference type="ChEBI" id="CHEBI:18420"/>
    </ligand>
</feature>
<evidence type="ECO:0000256" key="1">
    <source>
        <dbReference type="ARBA" id="ARBA00011955"/>
    </source>
</evidence>
<comment type="cofactor">
    <cofactor evidence="11">
        <name>Mg(2+)</name>
        <dbReference type="ChEBI" id="CHEBI:18420"/>
    </cofactor>
    <cofactor evidence="11">
        <name>Mn(2+)</name>
        <dbReference type="ChEBI" id="CHEBI:29035"/>
    </cofactor>
    <text evidence="11">Magnesium. Can also use manganese.</text>
</comment>
<evidence type="ECO:0000256" key="11">
    <source>
        <dbReference type="PIRSR" id="PIRSR006268-2"/>
    </source>
</evidence>
<name>A0A419T743_9FIRM</name>
<evidence type="ECO:0000256" key="4">
    <source>
        <dbReference type="ARBA" id="ARBA00022679"/>
    </source>
</evidence>
<keyword evidence="4 10" id="KW-0808">Transferase</keyword>
<organism evidence="12 13">
    <name type="scientific">Thermohalobacter berrensis</name>
    <dbReference type="NCBI Taxonomy" id="99594"/>
    <lineage>
        <taxon>Bacteria</taxon>
        <taxon>Bacillati</taxon>
        <taxon>Bacillota</taxon>
        <taxon>Tissierellia</taxon>
        <taxon>Tissierellales</taxon>
        <taxon>Thermohalobacteraceae</taxon>
        <taxon>Thermohalobacter</taxon>
    </lineage>
</organism>
<evidence type="ECO:0000256" key="6">
    <source>
        <dbReference type="ARBA" id="ARBA00022827"/>
    </source>
</evidence>
<keyword evidence="7 10" id="KW-0460">Magnesium</keyword>
<accession>A0A419T743</accession>
<evidence type="ECO:0000256" key="3">
    <source>
        <dbReference type="ARBA" id="ARBA00022630"/>
    </source>
</evidence>
<evidence type="ECO:0000313" key="12">
    <source>
        <dbReference type="EMBL" id="RKD33208.1"/>
    </source>
</evidence>
<sequence length="346" mass="38695">MHKKKAIAIFIIIAVVINLFGCTQKSEPISKTEYMLGTIATVTLFDSDNENILDKVFQRINEIEQRMSVNIEESDISKLNQNAGKEAVEVHEDVYYVLEMAKKYAQISNGAYEPTIGPLVDLWAIGTEDEKIPEDKEIKIALERIGFNNLQLLGNNKAFLKKEGMKVDLGGIAKGYAADEVNRILTENGVKRAIIDLGGNVYVKGLKEDGSKWRVGIQNPFEVRGNHIGIITLSNKAVVTSGDYERYFEEEGIRYHHILDRNTGYPARNEVAGVSVITDNSMVADALSTALFVLGVDKGLELVESMENVDVIYITKDYKVYISSGIKDNFKLSDEQFTLVKSQEER</sequence>
<keyword evidence="5 10" id="KW-0479">Metal-binding</keyword>
<dbReference type="PANTHER" id="PTHR30040:SF2">
    <property type="entry name" value="FAD:PROTEIN FMN TRANSFERASE"/>
    <property type="match status" value="1"/>
</dbReference>
<gene>
    <name evidence="12" type="ORF">BET03_09865</name>
</gene>
<evidence type="ECO:0000256" key="2">
    <source>
        <dbReference type="ARBA" id="ARBA00016337"/>
    </source>
</evidence>
<dbReference type="InterPro" id="IPR003374">
    <property type="entry name" value="ApbE-like_sf"/>
</dbReference>
<dbReference type="EC" id="2.7.1.180" evidence="1 10"/>
<reference evidence="12 13" key="1">
    <citation type="submission" date="2016-08" db="EMBL/GenBank/DDBJ databases">
        <title>Novel Firmicutes and Novel Genomes.</title>
        <authorList>
            <person name="Poppleton D.I."/>
            <person name="Gribaldo S."/>
        </authorList>
    </citation>
    <scope>NUCLEOTIDE SEQUENCE [LARGE SCALE GENOMIC DNA]</scope>
    <source>
        <strain evidence="12 13">CTT3</strain>
    </source>
</reference>
<feature type="binding site" evidence="11">
    <location>
        <position position="285"/>
    </location>
    <ligand>
        <name>Mg(2+)</name>
        <dbReference type="ChEBI" id="CHEBI:18420"/>
    </ligand>
</feature>
<keyword evidence="13" id="KW-1185">Reference proteome</keyword>
<dbReference type="PANTHER" id="PTHR30040">
    <property type="entry name" value="THIAMINE BIOSYNTHESIS LIPOPROTEIN APBE"/>
    <property type="match status" value="1"/>
</dbReference>
<dbReference type="Gene3D" id="3.10.520.10">
    <property type="entry name" value="ApbE-like domains"/>
    <property type="match status" value="1"/>
</dbReference>
<dbReference type="Proteomes" id="UP000284177">
    <property type="component" value="Unassembled WGS sequence"/>
</dbReference>
<comment type="similarity">
    <text evidence="10">Belongs to the ApbE family.</text>
</comment>
<keyword evidence="3 10" id="KW-0285">Flavoprotein</keyword>
<dbReference type="GO" id="GO:0046872">
    <property type="term" value="F:metal ion binding"/>
    <property type="evidence" value="ECO:0007669"/>
    <property type="project" value="UniProtKB-UniRule"/>
</dbReference>
<dbReference type="RefSeq" id="WP_120168020.1">
    <property type="nucleotide sequence ID" value="NZ_MCIB01000007.1"/>
</dbReference>
<dbReference type="AlphaFoldDB" id="A0A419T743"/>
<comment type="catalytic activity">
    <reaction evidence="9 10">
        <text>L-threonyl-[protein] + FAD = FMN-L-threonyl-[protein] + AMP + H(+)</text>
        <dbReference type="Rhea" id="RHEA:36847"/>
        <dbReference type="Rhea" id="RHEA-COMP:11060"/>
        <dbReference type="Rhea" id="RHEA-COMP:11061"/>
        <dbReference type="ChEBI" id="CHEBI:15378"/>
        <dbReference type="ChEBI" id="CHEBI:30013"/>
        <dbReference type="ChEBI" id="CHEBI:57692"/>
        <dbReference type="ChEBI" id="CHEBI:74257"/>
        <dbReference type="ChEBI" id="CHEBI:456215"/>
        <dbReference type="EC" id="2.7.1.180"/>
    </reaction>
</comment>
<dbReference type="EMBL" id="MCIB01000007">
    <property type="protein sequence ID" value="RKD33208.1"/>
    <property type="molecule type" value="Genomic_DNA"/>
</dbReference>
<dbReference type="SUPFAM" id="SSF143631">
    <property type="entry name" value="ApbE-like"/>
    <property type="match status" value="1"/>
</dbReference>
<evidence type="ECO:0000256" key="9">
    <source>
        <dbReference type="ARBA" id="ARBA00048540"/>
    </source>
</evidence>
<keyword evidence="6 10" id="KW-0274">FAD</keyword>
<evidence type="ECO:0000313" key="13">
    <source>
        <dbReference type="Proteomes" id="UP000284177"/>
    </source>
</evidence>
<dbReference type="Pfam" id="PF02424">
    <property type="entry name" value="ApbE"/>
    <property type="match status" value="1"/>
</dbReference>
<dbReference type="PIRSF" id="PIRSF006268">
    <property type="entry name" value="ApbE"/>
    <property type="match status" value="1"/>
</dbReference>
<dbReference type="GO" id="GO:0016740">
    <property type="term" value="F:transferase activity"/>
    <property type="evidence" value="ECO:0007669"/>
    <property type="project" value="UniProtKB-UniRule"/>
</dbReference>
<dbReference type="InterPro" id="IPR024932">
    <property type="entry name" value="ApbE"/>
</dbReference>
<dbReference type="OrthoDB" id="9778595at2"/>
<evidence type="ECO:0000256" key="10">
    <source>
        <dbReference type="PIRNR" id="PIRNR006268"/>
    </source>
</evidence>
<protein>
    <recommendedName>
        <fullName evidence="2 10">FAD:protein FMN transferase</fullName>
        <ecNumber evidence="1 10">2.7.1.180</ecNumber>
    </recommendedName>
    <alternativeName>
        <fullName evidence="8 10">Flavin transferase</fullName>
    </alternativeName>
</protein>
<proteinExistence type="inferred from homology"/>
<evidence type="ECO:0000256" key="8">
    <source>
        <dbReference type="ARBA" id="ARBA00031306"/>
    </source>
</evidence>
<feature type="binding site" evidence="11">
    <location>
        <position position="171"/>
    </location>
    <ligand>
        <name>Mg(2+)</name>
        <dbReference type="ChEBI" id="CHEBI:18420"/>
    </ligand>
</feature>
<evidence type="ECO:0000256" key="5">
    <source>
        <dbReference type="ARBA" id="ARBA00022723"/>
    </source>
</evidence>